<comment type="caution">
    <text evidence="2">The sequence shown here is derived from an EMBL/GenBank/DDBJ whole genome shotgun (WGS) entry which is preliminary data.</text>
</comment>
<gene>
    <name evidence="2" type="ORF">DAVIS_03917</name>
</gene>
<name>A0A3E2MSF7_MYCMR</name>
<dbReference type="EMBL" id="PEDF01000138">
    <property type="protein sequence ID" value="RFZ36936.1"/>
    <property type="molecule type" value="Genomic_DNA"/>
</dbReference>
<feature type="region of interest" description="Disordered" evidence="1">
    <location>
        <begin position="79"/>
        <end position="117"/>
    </location>
</feature>
<evidence type="ECO:0000313" key="3">
    <source>
        <dbReference type="Proteomes" id="UP000257451"/>
    </source>
</evidence>
<evidence type="ECO:0000256" key="1">
    <source>
        <dbReference type="SAM" id="MobiDB-lite"/>
    </source>
</evidence>
<organism evidence="2 3">
    <name type="scientific">Mycobacterium marinum</name>
    <dbReference type="NCBI Taxonomy" id="1781"/>
    <lineage>
        <taxon>Bacteria</taxon>
        <taxon>Bacillati</taxon>
        <taxon>Actinomycetota</taxon>
        <taxon>Actinomycetes</taxon>
        <taxon>Mycobacteriales</taxon>
        <taxon>Mycobacteriaceae</taxon>
        <taxon>Mycobacterium</taxon>
        <taxon>Mycobacterium ulcerans group</taxon>
    </lineage>
</organism>
<sequence>MHPSTTIDQFLGKHAYRCPLTRNHYRIGGIDRRDAHCRTQQGRHLMLASGYREHRPALGKSLHQPPPRGHQLRRVIQRQHPGHMRGRQLPNRMAHHNIRTHTPVAQQGKQRNLYREQ</sequence>
<dbReference type="Proteomes" id="UP000257451">
    <property type="component" value="Unassembled WGS sequence"/>
</dbReference>
<dbReference type="AlphaFoldDB" id="A0A3E2MSF7"/>
<dbReference type="AntiFam" id="ANF00171">
    <property type="entry name" value="Shadow ORF (opposite pikAII)"/>
</dbReference>
<proteinExistence type="predicted"/>
<protein>
    <submittedName>
        <fullName evidence="2">Uncharacterized protein</fullName>
    </submittedName>
</protein>
<evidence type="ECO:0000313" key="2">
    <source>
        <dbReference type="EMBL" id="RFZ36936.1"/>
    </source>
</evidence>
<reference evidence="2 3" key="1">
    <citation type="journal article" date="2018" name="Sci. Rep.">
        <title>Extensive genomic diversity among Mycobacterium marinum strains revealed by whole genome sequencing.</title>
        <authorList>
            <person name="Das S."/>
            <person name="Pettersson B.M."/>
            <person name="Behra P.R."/>
            <person name="Mallick A."/>
            <person name="Cheramie M."/>
            <person name="Ramesh M."/>
            <person name="Shirreff L."/>
            <person name="DuCote T."/>
            <person name="Dasgupta S."/>
            <person name="Ennis D.G."/>
            <person name="Kirsebom L.A."/>
        </authorList>
    </citation>
    <scope>NUCLEOTIDE SEQUENCE [LARGE SCALE GENOMIC DNA]</scope>
    <source>
        <strain evidence="2 3">Davis1</strain>
    </source>
</reference>
<accession>A0A3E2MSF7</accession>